<dbReference type="PANTHER" id="PTHR30157">
    <property type="entry name" value="FERRIC REDUCTASE, NADPH-DEPENDENT"/>
    <property type="match status" value="1"/>
</dbReference>
<dbReference type="InterPro" id="IPR019595">
    <property type="entry name" value="DUF2470"/>
</dbReference>
<dbReference type="Pfam" id="PF10615">
    <property type="entry name" value="DUF2470"/>
    <property type="match status" value="1"/>
</dbReference>
<proteinExistence type="predicted"/>
<dbReference type="Gene3D" id="2.40.30.10">
    <property type="entry name" value="Translation factors"/>
    <property type="match status" value="1"/>
</dbReference>
<dbReference type="Gene3D" id="3.20.180.10">
    <property type="entry name" value="PNP-oxidase-like"/>
    <property type="match status" value="1"/>
</dbReference>
<dbReference type="EMBL" id="JACYFC010000002">
    <property type="protein sequence ID" value="MBD5770795.1"/>
    <property type="molecule type" value="Genomic_DNA"/>
</dbReference>
<protein>
    <submittedName>
        <fullName evidence="3">SIP domain-containing protein</fullName>
    </submittedName>
</protein>
<dbReference type="InterPro" id="IPR039374">
    <property type="entry name" value="SIP_fam"/>
</dbReference>
<dbReference type="Pfam" id="PF04954">
    <property type="entry name" value="SIP"/>
    <property type="match status" value="1"/>
</dbReference>
<organism evidence="3 4">
    <name type="scientific">Marinomonas colpomeniae</name>
    <dbReference type="NCBI Taxonomy" id="2774408"/>
    <lineage>
        <taxon>Bacteria</taxon>
        <taxon>Pseudomonadati</taxon>
        <taxon>Pseudomonadota</taxon>
        <taxon>Gammaproteobacteria</taxon>
        <taxon>Oceanospirillales</taxon>
        <taxon>Oceanospirillaceae</taxon>
        <taxon>Marinomonas</taxon>
    </lineage>
</organism>
<feature type="domain" description="DUF2470" evidence="2">
    <location>
        <begin position="15"/>
        <end position="73"/>
    </location>
</feature>
<accession>A0ABR8NXP9</accession>
<keyword evidence="4" id="KW-1185">Reference proteome</keyword>
<sequence length="374" mass="42752">MSYLTPIKDIDHKIDIIDHVNQDHPEEVLAIARSYTKNGESLLSAKILDIFEEGVNIEVKFDSAADQVLVPFKIKGELEDQILYLAYAAIVKEGRDFSGNGKHFFEIIDKQNITKNMIRISVKSASPLPEYYPGYAYALFLKTMTVIPPELLNQSKQKSWIKSVFGHLFVWLMKHLSPKNREKLLQRANKDIRLYTLRKSWQHDTSSEFCDRGHIDVFTHGETSGSQWIKALSVGDIIMSRSESPDKHPHLENGQALLIADETAYPALAGILEKWKNPLLPHVILISSEQGEQRYFEQDKVPLPEGRVHHLVCTPEQQPGRVLAIIQVLGSLDVVWAACEAQVAKEIRHHLRNERQLIGKNNHTKAYWNLKTKR</sequence>
<dbReference type="InterPro" id="IPR039261">
    <property type="entry name" value="FNR_nucleotide-bd"/>
</dbReference>
<reference evidence="3 4" key="1">
    <citation type="submission" date="2020-09" db="EMBL/GenBank/DDBJ databases">
        <title>Marinomonas sp. nov., isolated from the cysticercosis algae of Qingdao, China.</title>
        <authorList>
            <person name="Sun X."/>
        </authorList>
    </citation>
    <scope>NUCLEOTIDE SEQUENCE [LARGE SCALE GENOMIC DNA]</scope>
    <source>
        <strain evidence="3 4">SM2066</strain>
    </source>
</reference>
<dbReference type="InterPro" id="IPR007037">
    <property type="entry name" value="SIP_rossman_dom"/>
</dbReference>
<dbReference type="CDD" id="cd06193">
    <property type="entry name" value="siderophore_interacting"/>
    <property type="match status" value="1"/>
</dbReference>
<feature type="domain" description="SIP-like Rossmann fold" evidence="1">
    <location>
        <begin position="256"/>
        <end position="370"/>
    </location>
</feature>
<name>A0ABR8NXP9_9GAMM</name>
<evidence type="ECO:0000259" key="2">
    <source>
        <dbReference type="Pfam" id="PF10615"/>
    </source>
</evidence>
<evidence type="ECO:0000313" key="3">
    <source>
        <dbReference type="EMBL" id="MBD5770795.1"/>
    </source>
</evidence>
<dbReference type="RefSeq" id="WP_191594172.1">
    <property type="nucleotide sequence ID" value="NZ_JACYFC010000002.1"/>
</dbReference>
<dbReference type="PANTHER" id="PTHR30157:SF0">
    <property type="entry name" value="NADPH-DEPENDENT FERRIC-CHELATE REDUCTASE"/>
    <property type="match status" value="1"/>
</dbReference>
<comment type="caution">
    <text evidence="3">The sequence shown here is derived from an EMBL/GenBank/DDBJ whole genome shotgun (WGS) entry which is preliminary data.</text>
</comment>
<dbReference type="Proteomes" id="UP000604161">
    <property type="component" value="Unassembled WGS sequence"/>
</dbReference>
<dbReference type="Gene3D" id="3.40.50.80">
    <property type="entry name" value="Nucleotide-binding domain of ferredoxin-NADP reductase (FNR) module"/>
    <property type="match status" value="1"/>
</dbReference>
<evidence type="ECO:0000313" key="4">
    <source>
        <dbReference type="Proteomes" id="UP000604161"/>
    </source>
</evidence>
<evidence type="ECO:0000259" key="1">
    <source>
        <dbReference type="Pfam" id="PF04954"/>
    </source>
</evidence>
<gene>
    <name evidence="3" type="ORF">IF202_06995</name>
</gene>
<dbReference type="InterPro" id="IPR037119">
    <property type="entry name" value="Haem_oxidase_HugZ-like_sf"/>
</dbReference>